<proteinExistence type="predicted"/>
<organism evidence="2 3">
    <name type="scientific">Caerostris darwini</name>
    <dbReference type="NCBI Taxonomy" id="1538125"/>
    <lineage>
        <taxon>Eukaryota</taxon>
        <taxon>Metazoa</taxon>
        <taxon>Ecdysozoa</taxon>
        <taxon>Arthropoda</taxon>
        <taxon>Chelicerata</taxon>
        <taxon>Arachnida</taxon>
        <taxon>Araneae</taxon>
        <taxon>Araneomorphae</taxon>
        <taxon>Entelegynae</taxon>
        <taxon>Araneoidea</taxon>
        <taxon>Araneidae</taxon>
        <taxon>Caerostris</taxon>
    </lineage>
</organism>
<dbReference type="EMBL" id="BPLQ01005857">
    <property type="protein sequence ID" value="GIY18015.1"/>
    <property type="molecule type" value="Genomic_DNA"/>
</dbReference>
<comment type="caution">
    <text evidence="2">The sequence shown here is derived from an EMBL/GenBank/DDBJ whole genome shotgun (WGS) entry which is preliminary data.</text>
</comment>
<evidence type="ECO:0008006" key="4">
    <source>
        <dbReference type="Google" id="ProtNLM"/>
    </source>
</evidence>
<name>A0AAV4R8H2_9ARAC</name>
<evidence type="ECO:0000313" key="3">
    <source>
        <dbReference type="Proteomes" id="UP001054837"/>
    </source>
</evidence>
<sequence length="1777" mass="201907">MDLNKRGFNANSQHAYNNHRLDFNCNVNFFTELDNHYANKYQNTMDKDSQPNLDLVKINEKKEMGNSNFKNSIELLQVPRLEDKINFKIGIALPPILTRLSSSYSRLLLLPDKNLKASDFLADVHQSRGTIIEKEDETKKIKDTERTLLRMRSTKKLESYNNDYHFEATEIDELLEKMVAHIKNVWSTLINFGNKLELIGHLTDKQKIDIQKKYNEEYLPLKNYHIEGGKKLQMILNSLPKLSSKLCNITPNFTNKSNVIGVETFLSEIHNESSTELSDEKEAEVEKLMNFENVDIQSDLYLSDDENECTDNEGQNNDFVKSAETLQRSSNSLPELCSKICNVTPNFKNKSNVIDVETFLSEIHNESSTELTDEKEAEVGKLRNFENVDIQSDLYLSDDENECTDNEGQNNDFVKGAETLQRSSNSLPELCSKICNVTPNFKNKSNVIGVETFHSEIQNKSITESNEQNPCSQNKLHIEENDFILNASEIIDPLPNLSMTALEKSTNSVGEFITSPKLDMWKSKTLSSPVIVNPILRETNTDGKIIKASESNYFYDGRSESEELNHKNLVENALSTEIETEDGKLMNFENVDIQNDLYLSDDGKMCTEIDVQNKDSFKSKEFLEMKFKDSSIGIRNSLHDSVKKSRTTYIEADDKNKDFASNFCLMTSLPSNKDKMNDNCCNEDILKNLVVRKQRARKTFSKGQKHIISIERDSHSNLSIDKNSEINYLNANESEISDVSKNQKPDINKVENSLISELSNCDSSFKPLCESEQSSFRKEKNTCIMDSQCSNESNDLSQNIFLSENNMFSINELISVPKKSVPRRTSDLELNKSISSFSNNWEPELNSDTNKHKSSMEGNSFSQIVPEKTLKNNAWEKNTILCSRNVLPFNDNSSVTANANQNWEFSKSQDFENELEICHEDSSEDSSESHINNHNLDSEKSPSGKRKRTESSSLQEENMVLEKIKNIPCKSNFAEKCLPNKRSTMLLPGPSAPNNWKKSSIINRNISNVHKSFCAEEKVSTLCNSKLLKIPITVKKNQLKRKLKIVDSETSSVAPVRIRGRTAQSKICKKSVSQLDDINETIKNLNSESREAIFVDHADNIKNYQSIKPAKMRKEHKRKDHRKAEPLFNDKDHHKAEPLFNDKQQTVHSKEVLVPVSKLLEEIPDISKSTTKPTFAVSVKKMSIFQDLNKIAKCTDKQLIIKEDVKKIRDEKVVERSAVSSQSSSCNISDKQYLSLKNSQSLNEKSLKIQGSLSLNLASKKGRNLPEETVSLSSMIPDVTSEFVNKPSALTSIKKSSSEIQVLSKMTKCTDVQLIKKEEVKKINDKIVEKSAVLSQSSSCKNFQSGIKKSLKVPKSSSLSSRERRNASYFWRIKKKNFNRNNRNAAINISNVLNGVEDAQVGDLNFKCFVNSLTNFFINPENCPNISTLIFLIVNYLSACRKISLFDFTEGQAPKVFLPMDESCIVASLFKIEKKAKTHLQDLIKLLLSNMYQLILIKKNLSVLGLASLCRVFTEICKCIGDRFKPLTLCCDLLKEKSLLAPICIASIVGVWKKMFEISDDSTDEDLLLLSCIAYGAKKKTKKISDSFWDCSYKLLLEYSTIPSIPNTKIAIEHLKNEILSLCTKKSFEKSWQLTSSLLIIAAHEPLDFLEKDLVDEFIVPNLLKFSNQDSHEEAFNLFCNLYVDVNLLNTNKPADEVLIEYVCKGSGYIQDCAAAALMKYLFLININKKCDVPAPLQDWLEKNQDNPKVEDLENLMHRKYRSSNKGMITIKDIVIS</sequence>
<accession>A0AAV4R8H2</accession>
<protein>
    <recommendedName>
        <fullName evidence="4">Telomere-associated protein RIF1</fullName>
    </recommendedName>
</protein>
<keyword evidence="3" id="KW-1185">Reference proteome</keyword>
<feature type="region of interest" description="Disordered" evidence="1">
    <location>
        <begin position="917"/>
        <end position="957"/>
    </location>
</feature>
<evidence type="ECO:0000256" key="1">
    <source>
        <dbReference type="SAM" id="MobiDB-lite"/>
    </source>
</evidence>
<reference evidence="2 3" key="1">
    <citation type="submission" date="2021-06" db="EMBL/GenBank/DDBJ databases">
        <title>Caerostris darwini draft genome.</title>
        <authorList>
            <person name="Kono N."/>
            <person name="Arakawa K."/>
        </authorList>
    </citation>
    <scope>NUCLEOTIDE SEQUENCE [LARGE SCALE GENOMIC DNA]</scope>
</reference>
<gene>
    <name evidence="2" type="primary">AVEN_141179_1</name>
    <name evidence="2" type="ORF">CDAR_462223</name>
</gene>
<dbReference type="Proteomes" id="UP001054837">
    <property type="component" value="Unassembled WGS sequence"/>
</dbReference>
<evidence type="ECO:0000313" key="2">
    <source>
        <dbReference type="EMBL" id="GIY18015.1"/>
    </source>
</evidence>
<feature type="region of interest" description="Disordered" evidence="1">
    <location>
        <begin position="839"/>
        <end position="859"/>
    </location>
</feature>